<evidence type="ECO:0000313" key="6">
    <source>
        <dbReference type="Proteomes" id="UP000295367"/>
    </source>
</evidence>
<dbReference type="FunFam" id="3.40.50.970:FF:000001">
    <property type="entry name" value="Pyruvate dehydrogenase E1 beta subunit"/>
    <property type="match status" value="1"/>
</dbReference>
<keyword evidence="5" id="KW-0670">Pyruvate</keyword>
<dbReference type="InterPro" id="IPR029061">
    <property type="entry name" value="THDP-binding"/>
</dbReference>
<dbReference type="RefSeq" id="WP_124947579.1">
    <property type="nucleotide sequence ID" value="NZ_BHVT01000073.1"/>
</dbReference>
<comment type="caution">
    <text evidence="5">The sequence shown here is derived from an EMBL/GenBank/DDBJ whole genome shotgun (WGS) entry which is preliminary data.</text>
</comment>
<evidence type="ECO:0000313" key="5">
    <source>
        <dbReference type="EMBL" id="TCV90488.1"/>
    </source>
</evidence>
<dbReference type="PANTHER" id="PTHR43257:SF2">
    <property type="entry name" value="PYRUVATE DEHYDROGENASE E1 COMPONENT SUBUNIT BETA"/>
    <property type="match status" value="1"/>
</dbReference>
<organism evidence="5 6">
    <name type="scientific">Sulfurirhabdus autotrophica</name>
    <dbReference type="NCBI Taxonomy" id="1706046"/>
    <lineage>
        <taxon>Bacteria</taxon>
        <taxon>Pseudomonadati</taxon>
        <taxon>Pseudomonadota</taxon>
        <taxon>Betaproteobacteria</taxon>
        <taxon>Nitrosomonadales</taxon>
        <taxon>Sulfuricellaceae</taxon>
        <taxon>Sulfurirhabdus</taxon>
    </lineage>
</organism>
<dbReference type="AlphaFoldDB" id="A0A4R3YGW2"/>
<gene>
    <name evidence="5" type="ORF">EDC63_101461</name>
</gene>
<evidence type="ECO:0000256" key="2">
    <source>
        <dbReference type="ARBA" id="ARBA00023002"/>
    </source>
</evidence>
<dbReference type="CDD" id="cd07036">
    <property type="entry name" value="TPP_PYR_E1-PDHc-beta_like"/>
    <property type="match status" value="1"/>
</dbReference>
<evidence type="ECO:0000256" key="1">
    <source>
        <dbReference type="ARBA" id="ARBA00001964"/>
    </source>
</evidence>
<dbReference type="SMART" id="SM00861">
    <property type="entry name" value="Transket_pyr"/>
    <property type="match status" value="1"/>
</dbReference>
<accession>A0A4R3YGW2</accession>
<dbReference type="InterPro" id="IPR033248">
    <property type="entry name" value="Transketolase_C"/>
</dbReference>
<dbReference type="Pfam" id="PF02780">
    <property type="entry name" value="Transketolase_C"/>
    <property type="match status" value="1"/>
</dbReference>
<name>A0A4R3YGW2_9PROT</name>
<dbReference type="InterPro" id="IPR009014">
    <property type="entry name" value="Transketo_C/PFOR_II"/>
</dbReference>
<dbReference type="Pfam" id="PF02779">
    <property type="entry name" value="Transket_pyr"/>
    <property type="match status" value="1"/>
</dbReference>
<keyword evidence="3" id="KW-0786">Thiamine pyrophosphate</keyword>
<dbReference type="Gene3D" id="3.40.50.970">
    <property type="match status" value="1"/>
</dbReference>
<feature type="domain" description="Transketolase-like pyrimidine-binding" evidence="4">
    <location>
        <begin position="4"/>
        <end position="179"/>
    </location>
</feature>
<dbReference type="OrthoDB" id="9780894at2"/>
<dbReference type="SUPFAM" id="SSF52518">
    <property type="entry name" value="Thiamin diphosphate-binding fold (THDP-binding)"/>
    <property type="match status" value="1"/>
</dbReference>
<keyword evidence="6" id="KW-1185">Reference proteome</keyword>
<comment type="cofactor">
    <cofactor evidence="1">
        <name>thiamine diphosphate</name>
        <dbReference type="ChEBI" id="CHEBI:58937"/>
    </cofactor>
</comment>
<reference evidence="5 6" key="1">
    <citation type="submission" date="2019-03" db="EMBL/GenBank/DDBJ databases">
        <title>Genomic Encyclopedia of Type Strains, Phase IV (KMG-IV): sequencing the most valuable type-strain genomes for metagenomic binning, comparative biology and taxonomic classification.</title>
        <authorList>
            <person name="Goeker M."/>
        </authorList>
    </citation>
    <scope>NUCLEOTIDE SEQUENCE [LARGE SCALE GENOMIC DNA]</scope>
    <source>
        <strain evidence="5 6">DSM 100309</strain>
    </source>
</reference>
<dbReference type="InterPro" id="IPR005475">
    <property type="entry name" value="Transketolase-like_Pyr-bd"/>
</dbReference>
<dbReference type="GO" id="GO:0016491">
    <property type="term" value="F:oxidoreductase activity"/>
    <property type="evidence" value="ECO:0007669"/>
    <property type="project" value="UniProtKB-KW"/>
</dbReference>
<keyword evidence="2" id="KW-0560">Oxidoreductase</keyword>
<evidence type="ECO:0000256" key="3">
    <source>
        <dbReference type="ARBA" id="ARBA00023052"/>
    </source>
</evidence>
<dbReference type="FunFam" id="3.40.50.920:FF:000001">
    <property type="entry name" value="Pyruvate dehydrogenase E1 beta subunit"/>
    <property type="match status" value="1"/>
</dbReference>
<dbReference type="NCBIfam" id="NF006667">
    <property type="entry name" value="PRK09212.1"/>
    <property type="match status" value="1"/>
</dbReference>
<dbReference type="SUPFAM" id="SSF52922">
    <property type="entry name" value="TK C-terminal domain-like"/>
    <property type="match status" value="1"/>
</dbReference>
<sequence length="327" mass="35810">MAEIMYWEAIQRAHDEEMARDPLVICMGEDIGVAGGTYKATKGLFEKYGPLRVMDTPISENGYTGLGIGASFLGVRPIIEIMSVNFAWLAMDQIFNSAAKVRYMSGGQLTSPVVIRSPGGTAHQLGAQHSARMEKVFMGIAGLRVVTPSNPKQAYGLLKSAVRSDDPVFINEHELMYNMKGEVPDEEYFMPLEGSEVTRAGTDVTLFGYNISVHWCIKAAEILSKQHGINAEIVDLYSLSPLDRAGIKKSVSKTHRAIVIEEDEAPVGVGSEVMAIINEECFFELDAAPVRVHAVNVPIPYNHKLEKAAIPDHEDVVKAVLKMFGKA</sequence>
<dbReference type="Proteomes" id="UP000295367">
    <property type="component" value="Unassembled WGS sequence"/>
</dbReference>
<proteinExistence type="predicted"/>
<dbReference type="PANTHER" id="PTHR43257">
    <property type="entry name" value="PYRUVATE DEHYDROGENASE E1 COMPONENT BETA SUBUNIT"/>
    <property type="match status" value="1"/>
</dbReference>
<dbReference type="EMBL" id="SMCO01000001">
    <property type="protein sequence ID" value="TCV90488.1"/>
    <property type="molecule type" value="Genomic_DNA"/>
</dbReference>
<evidence type="ECO:0000259" key="4">
    <source>
        <dbReference type="SMART" id="SM00861"/>
    </source>
</evidence>
<protein>
    <submittedName>
        <fullName evidence="5">Pyruvate dehydrogenase E1 component beta subunit</fullName>
    </submittedName>
</protein>
<dbReference type="Gene3D" id="3.40.50.920">
    <property type="match status" value="1"/>
</dbReference>